<comment type="catalytic activity">
    <reaction evidence="1 6">
        <text>The enzyme specifically hydrolyzes (1-&gt;4)-beta-D-galactosidic linkages in type I arabinogalactans.</text>
        <dbReference type="EC" id="3.2.1.89"/>
    </reaction>
</comment>
<evidence type="ECO:0000256" key="1">
    <source>
        <dbReference type="ARBA" id="ARBA00001695"/>
    </source>
</evidence>
<evidence type="ECO:0000256" key="6">
    <source>
        <dbReference type="RuleBase" id="RU361192"/>
    </source>
</evidence>
<accession>A0A9D2G0U4</accession>
<evidence type="ECO:0000256" key="2">
    <source>
        <dbReference type="ARBA" id="ARBA00010687"/>
    </source>
</evidence>
<dbReference type="InterPro" id="IPR011683">
    <property type="entry name" value="Glyco_hydro_53"/>
</dbReference>
<evidence type="ECO:0000256" key="3">
    <source>
        <dbReference type="ARBA" id="ARBA00012556"/>
    </source>
</evidence>
<dbReference type="GO" id="GO:0031218">
    <property type="term" value="F:arabinogalactan endo-1,4-beta-galactosidase activity"/>
    <property type="evidence" value="ECO:0007669"/>
    <property type="project" value="UniProtKB-EC"/>
</dbReference>
<organism evidence="7 8">
    <name type="scientific">Candidatus Prevotella avicola</name>
    <dbReference type="NCBI Taxonomy" id="2838738"/>
    <lineage>
        <taxon>Bacteria</taxon>
        <taxon>Pseudomonadati</taxon>
        <taxon>Bacteroidota</taxon>
        <taxon>Bacteroidia</taxon>
        <taxon>Bacteroidales</taxon>
        <taxon>Prevotellaceae</taxon>
        <taxon>Prevotella</taxon>
    </lineage>
</organism>
<evidence type="ECO:0000313" key="7">
    <source>
        <dbReference type="EMBL" id="HIZ70030.1"/>
    </source>
</evidence>
<dbReference type="SUPFAM" id="SSF51445">
    <property type="entry name" value="(Trans)glycosidases"/>
    <property type="match status" value="1"/>
</dbReference>
<reference evidence="7" key="2">
    <citation type="submission" date="2021-04" db="EMBL/GenBank/DDBJ databases">
        <authorList>
            <person name="Gilroy R."/>
        </authorList>
    </citation>
    <scope>NUCLEOTIDE SEQUENCE</scope>
    <source>
        <strain evidence="7">ChiHecec3B27-8219</strain>
    </source>
</reference>
<feature type="signal peptide" evidence="6">
    <location>
        <begin position="1"/>
        <end position="20"/>
    </location>
</feature>
<evidence type="ECO:0000256" key="4">
    <source>
        <dbReference type="ARBA" id="ARBA00022801"/>
    </source>
</evidence>
<sequence>MMRKILFTMLALAAVLPALSQERFVGGDISLLPSYVENGAEYYDHQGQPIADPLTFFQQQGMNAMRVRLFVDPSQAPEQEKGEGVRQDLEYVKRLGKQIKDAGMKFMLDFHYSDSWADPGKQFTPQDWVALDDGQLAERVHDYTRDVLREMKAYGAEPDFIQTGNEISYGMMWGERGAAEENLLHCWPSSPEANWARFTRLLVQATKACREECPQAKIVLHVERVSTSQQKDNQDYAALKNFYSQMAAAQIDYDIIGLSYYPYFHGTMEELEGAIQYLEQAYPEKEIMLVEAGYCAHDAINGTFDYTYKYPVSDQGQANFTRDLIAMLKQHERVTGLFWWFMEANEHGLDWNTERVTDAWYNASLFDNHTGRATSALSLLKDFLERGSTDIAQVETPQSQNKNNHWYTLDGKRLPSAPTAKGLYIHNGNKVMR</sequence>
<dbReference type="InterPro" id="IPR017853">
    <property type="entry name" value="GH"/>
</dbReference>
<comment type="caution">
    <text evidence="7">The sequence shown here is derived from an EMBL/GenBank/DDBJ whole genome shotgun (WGS) entry which is preliminary data.</text>
</comment>
<dbReference type="EC" id="3.2.1.89" evidence="3 6"/>
<reference evidence="7" key="1">
    <citation type="journal article" date="2021" name="PeerJ">
        <title>Extensive microbial diversity within the chicken gut microbiome revealed by metagenomics and culture.</title>
        <authorList>
            <person name="Gilroy R."/>
            <person name="Ravi A."/>
            <person name="Getino M."/>
            <person name="Pursley I."/>
            <person name="Horton D.L."/>
            <person name="Alikhan N.F."/>
            <person name="Baker D."/>
            <person name="Gharbi K."/>
            <person name="Hall N."/>
            <person name="Watson M."/>
            <person name="Adriaenssens E.M."/>
            <person name="Foster-Nyarko E."/>
            <person name="Jarju S."/>
            <person name="Secka A."/>
            <person name="Antonio M."/>
            <person name="Oren A."/>
            <person name="Chaudhuri R.R."/>
            <person name="La Ragione R."/>
            <person name="Hildebrand F."/>
            <person name="Pallen M.J."/>
        </authorList>
    </citation>
    <scope>NUCLEOTIDE SEQUENCE</scope>
    <source>
        <strain evidence="7">ChiHecec3B27-8219</strain>
    </source>
</reference>
<dbReference type="GO" id="GO:0045490">
    <property type="term" value="P:pectin catabolic process"/>
    <property type="evidence" value="ECO:0007669"/>
    <property type="project" value="TreeGrafter"/>
</dbReference>
<evidence type="ECO:0000256" key="5">
    <source>
        <dbReference type="ARBA" id="ARBA00023295"/>
    </source>
</evidence>
<evidence type="ECO:0000313" key="8">
    <source>
        <dbReference type="Proteomes" id="UP000824055"/>
    </source>
</evidence>
<comment type="similarity">
    <text evidence="2 6">Belongs to the glycosyl hydrolase 53 family.</text>
</comment>
<dbReference type="GO" id="GO:0015926">
    <property type="term" value="F:glucosidase activity"/>
    <property type="evidence" value="ECO:0007669"/>
    <property type="project" value="InterPro"/>
</dbReference>
<keyword evidence="4 6" id="KW-0378">Hydrolase</keyword>
<keyword evidence="5 6" id="KW-0326">Glycosidase</keyword>
<dbReference type="Gene3D" id="3.20.20.80">
    <property type="entry name" value="Glycosidases"/>
    <property type="match status" value="1"/>
</dbReference>
<proteinExistence type="inferred from homology"/>
<name>A0A9D2G0U4_9BACT</name>
<dbReference type="EMBL" id="DXBE01000067">
    <property type="protein sequence ID" value="HIZ70030.1"/>
    <property type="molecule type" value="Genomic_DNA"/>
</dbReference>
<dbReference type="AlphaFoldDB" id="A0A9D2G0U4"/>
<dbReference type="PANTHER" id="PTHR34983">
    <property type="entry name" value="ARABINOGALACTAN ENDO-BETA-1,4-GALACTANASE A"/>
    <property type="match status" value="1"/>
</dbReference>
<protein>
    <recommendedName>
        <fullName evidence="3 6">Arabinogalactan endo-beta-1,4-galactanase</fullName>
        <ecNumber evidence="3 6">3.2.1.89</ecNumber>
    </recommendedName>
</protein>
<dbReference type="Pfam" id="PF07745">
    <property type="entry name" value="Glyco_hydro_53"/>
    <property type="match status" value="1"/>
</dbReference>
<gene>
    <name evidence="7" type="ORF">H9966_09180</name>
</gene>
<feature type="chain" id="PRO_5039741413" description="Arabinogalactan endo-beta-1,4-galactanase" evidence="6">
    <location>
        <begin position="21"/>
        <end position="433"/>
    </location>
</feature>
<dbReference type="PANTHER" id="PTHR34983:SF1">
    <property type="entry name" value="ARABINOGALACTAN ENDO-BETA-1,4-GALACTANASE A"/>
    <property type="match status" value="1"/>
</dbReference>
<keyword evidence="6" id="KW-0732">Signal</keyword>
<dbReference type="Proteomes" id="UP000824055">
    <property type="component" value="Unassembled WGS sequence"/>
</dbReference>